<comment type="caution">
    <text evidence="11">The sequence shown here is derived from an EMBL/GenBank/DDBJ whole genome shotgun (WGS) entry which is preliminary data.</text>
</comment>
<dbReference type="GO" id="GO:0005737">
    <property type="term" value="C:cytoplasm"/>
    <property type="evidence" value="ECO:0007669"/>
    <property type="project" value="UniProtKB-SubCell"/>
</dbReference>
<sequence length="279" mass="28593">GYGTEYSHLFDIQKLGAIVCKGTTLKPREGNPQPRLAETPCGVLNSIGLQNIGIEAVIRDKAPIWAGWRVPVMVNIVGIRVEDYARMAGKLDGVAGIGGIEVNIGCPNIKAGGAEFGARPELAAEVTAAVKAATSLPLLVKLTPNTADIAGVAKAVAKAGADAISLINTPRGIAIDISKRRPLLGNVTGGLSGPAIKPIALYMVYTVAGAVEVPVVGVGGIATASDALEFIMAGASAIQIGTANFTNPRAPLDILEGIEQFMKKEGIENLAELIGAGRG</sequence>
<dbReference type="InterPro" id="IPR024920">
    <property type="entry name" value="Dihydroorotate_DH_1"/>
</dbReference>
<dbReference type="InterPro" id="IPR012135">
    <property type="entry name" value="Dihydroorotate_DH_1_2"/>
</dbReference>
<reference evidence="11" key="1">
    <citation type="journal article" date="2014" name="Front. Microbiol.">
        <title>High frequency of phylogenetically diverse reductive dehalogenase-homologous genes in deep subseafloor sedimentary metagenomes.</title>
        <authorList>
            <person name="Kawai M."/>
            <person name="Futagami T."/>
            <person name="Toyoda A."/>
            <person name="Takaki Y."/>
            <person name="Nishi S."/>
            <person name="Hori S."/>
            <person name="Arai W."/>
            <person name="Tsubouchi T."/>
            <person name="Morono Y."/>
            <person name="Uchiyama I."/>
            <person name="Ito T."/>
            <person name="Fujiyama A."/>
            <person name="Inagaki F."/>
            <person name="Takami H."/>
        </authorList>
    </citation>
    <scope>NUCLEOTIDE SEQUENCE</scope>
    <source>
        <strain evidence="11">Expedition CK06-06</strain>
    </source>
</reference>
<comment type="subcellular location">
    <subcellularLocation>
        <location evidence="2">Cytoplasm</location>
    </subcellularLocation>
</comment>
<dbReference type="GO" id="GO:0004152">
    <property type="term" value="F:dihydroorotate dehydrogenase activity"/>
    <property type="evidence" value="ECO:0007669"/>
    <property type="project" value="InterPro"/>
</dbReference>
<dbReference type="GO" id="GO:0006207">
    <property type="term" value="P:'de novo' pyrimidine nucleobase biosynthetic process"/>
    <property type="evidence" value="ECO:0007669"/>
    <property type="project" value="InterPro"/>
</dbReference>
<dbReference type="UniPathway" id="UPA00070"/>
<dbReference type="CDD" id="cd04740">
    <property type="entry name" value="DHOD_1B_like"/>
    <property type="match status" value="1"/>
</dbReference>
<evidence type="ECO:0000256" key="8">
    <source>
        <dbReference type="ARBA" id="ARBA00022975"/>
    </source>
</evidence>
<keyword evidence="6" id="KW-0285">Flavoprotein</keyword>
<evidence type="ECO:0000256" key="1">
    <source>
        <dbReference type="ARBA" id="ARBA00001917"/>
    </source>
</evidence>
<evidence type="ECO:0000313" key="11">
    <source>
        <dbReference type="EMBL" id="GAI13619.1"/>
    </source>
</evidence>
<dbReference type="PIRSF" id="PIRSF000164">
    <property type="entry name" value="DHO_oxidase"/>
    <property type="match status" value="1"/>
</dbReference>
<accession>X1N4S7</accession>
<dbReference type="InterPro" id="IPR033888">
    <property type="entry name" value="DHOD_1B"/>
</dbReference>
<evidence type="ECO:0000256" key="2">
    <source>
        <dbReference type="ARBA" id="ARBA00004496"/>
    </source>
</evidence>
<dbReference type="InterPro" id="IPR013785">
    <property type="entry name" value="Aldolase_TIM"/>
</dbReference>
<proteinExistence type="inferred from homology"/>
<dbReference type="Pfam" id="PF01180">
    <property type="entry name" value="DHO_dh"/>
    <property type="match status" value="1"/>
</dbReference>
<keyword evidence="7" id="KW-0288">FMN</keyword>
<dbReference type="InterPro" id="IPR001295">
    <property type="entry name" value="Dihydroorotate_DH_CS"/>
</dbReference>
<protein>
    <recommendedName>
        <fullName evidence="10">Dihydroorotate dehydrogenase catalytic domain-containing protein</fullName>
    </recommendedName>
</protein>
<evidence type="ECO:0000256" key="7">
    <source>
        <dbReference type="ARBA" id="ARBA00022643"/>
    </source>
</evidence>
<comment type="similarity">
    <text evidence="4">Belongs to the dihydroorotate dehydrogenase family. Type 1 subfamily.</text>
</comment>
<feature type="domain" description="Dihydroorotate dehydrogenase catalytic" evidence="10">
    <location>
        <begin position="3"/>
        <end position="262"/>
    </location>
</feature>
<feature type="non-terminal residue" evidence="11">
    <location>
        <position position="1"/>
    </location>
</feature>
<dbReference type="Gene3D" id="3.20.20.70">
    <property type="entry name" value="Aldolase class I"/>
    <property type="match status" value="1"/>
</dbReference>
<dbReference type="HAMAP" id="MF_00224">
    <property type="entry name" value="DHO_dh_type1"/>
    <property type="match status" value="1"/>
</dbReference>
<dbReference type="PROSITE" id="PS00912">
    <property type="entry name" value="DHODEHASE_2"/>
    <property type="match status" value="1"/>
</dbReference>
<keyword evidence="5" id="KW-0963">Cytoplasm</keyword>
<dbReference type="AlphaFoldDB" id="X1N4S7"/>
<name>X1N4S7_9ZZZZ</name>
<comment type="pathway">
    <text evidence="3">Pyrimidine metabolism; UMP biosynthesis via de novo pathway.</text>
</comment>
<evidence type="ECO:0000256" key="4">
    <source>
        <dbReference type="ARBA" id="ARBA00008008"/>
    </source>
</evidence>
<dbReference type="GO" id="GO:0044205">
    <property type="term" value="P:'de novo' UMP biosynthetic process"/>
    <property type="evidence" value="ECO:0007669"/>
    <property type="project" value="UniProtKB-UniPathway"/>
</dbReference>
<dbReference type="InterPro" id="IPR049622">
    <property type="entry name" value="Dihydroorotate_DH_I"/>
</dbReference>
<dbReference type="NCBIfam" id="NF005574">
    <property type="entry name" value="PRK07259.1"/>
    <property type="match status" value="1"/>
</dbReference>
<dbReference type="EMBL" id="BARV01003936">
    <property type="protein sequence ID" value="GAI13619.1"/>
    <property type="molecule type" value="Genomic_DNA"/>
</dbReference>
<gene>
    <name evidence="11" type="ORF">S06H3_09082</name>
</gene>
<comment type="cofactor">
    <cofactor evidence="1">
        <name>FMN</name>
        <dbReference type="ChEBI" id="CHEBI:58210"/>
    </cofactor>
</comment>
<dbReference type="InterPro" id="IPR050074">
    <property type="entry name" value="DHO_dehydrogenase"/>
</dbReference>
<evidence type="ECO:0000256" key="9">
    <source>
        <dbReference type="ARBA" id="ARBA00023002"/>
    </source>
</evidence>
<dbReference type="PROSITE" id="PS00911">
    <property type="entry name" value="DHODEHASE_1"/>
    <property type="match status" value="1"/>
</dbReference>
<evidence type="ECO:0000256" key="3">
    <source>
        <dbReference type="ARBA" id="ARBA00004725"/>
    </source>
</evidence>
<dbReference type="NCBIfam" id="TIGR01037">
    <property type="entry name" value="pyrD_sub1_fam"/>
    <property type="match status" value="1"/>
</dbReference>
<dbReference type="SUPFAM" id="SSF51395">
    <property type="entry name" value="FMN-linked oxidoreductases"/>
    <property type="match status" value="1"/>
</dbReference>
<dbReference type="InterPro" id="IPR005720">
    <property type="entry name" value="Dihydroorotate_DH_cat"/>
</dbReference>
<dbReference type="PANTHER" id="PTHR48109:SF1">
    <property type="entry name" value="DIHYDROOROTATE DEHYDROGENASE (FUMARATE)"/>
    <property type="match status" value="1"/>
</dbReference>
<organism evidence="11">
    <name type="scientific">marine sediment metagenome</name>
    <dbReference type="NCBI Taxonomy" id="412755"/>
    <lineage>
        <taxon>unclassified sequences</taxon>
        <taxon>metagenomes</taxon>
        <taxon>ecological metagenomes</taxon>
    </lineage>
</organism>
<dbReference type="PANTHER" id="PTHR48109">
    <property type="entry name" value="DIHYDROOROTATE DEHYDROGENASE (QUINONE), MITOCHONDRIAL-RELATED"/>
    <property type="match status" value="1"/>
</dbReference>
<keyword evidence="8" id="KW-0665">Pyrimidine biosynthesis</keyword>
<evidence type="ECO:0000259" key="10">
    <source>
        <dbReference type="Pfam" id="PF01180"/>
    </source>
</evidence>
<evidence type="ECO:0000256" key="5">
    <source>
        <dbReference type="ARBA" id="ARBA00022490"/>
    </source>
</evidence>
<evidence type="ECO:0000256" key="6">
    <source>
        <dbReference type="ARBA" id="ARBA00022630"/>
    </source>
</evidence>
<keyword evidence="9" id="KW-0560">Oxidoreductase</keyword>